<accession>A0ABR2IJA8</accession>
<dbReference type="Proteomes" id="UP001470230">
    <property type="component" value="Unassembled WGS sequence"/>
</dbReference>
<dbReference type="EMBL" id="JAPFFF010000017">
    <property type="protein sequence ID" value="KAK8863725.1"/>
    <property type="molecule type" value="Genomic_DNA"/>
</dbReference>
<feature type="transmembrane region" description="Helical" evidence="1">
    <location>
        <begin position="182"/>
        <end position="203"/>
    </location>
</feature>
<keyword evidence="1" id="KW-0812">Transmembrane</keyword>
<feature type="transmembrane region" description="Helical" evidence="1">
    <location>
        <begin position="6"/>
        <end position="34"/>
    </location>
</feature>
<organism evidence="3 4">
    <name type="scientific">Tritrichomonas musculus</name>
    <dbReference type="NCBI Taxonomy" id="1915356"/>
    <lineage>
        <taxon>Eukaryota</taxon>
        <taxon>Metamonada</taxon>
        <taxon>Parabasalia</taxon>
        <taxon>Tritrichomonadida</taxon>
        <taxon>Tritrichomonadidae</taxon>
        <taxon>Tritrichomonas</taxon>
    </lineage>
</organism>
<feature type="transmembrane region" description="Helical" evidence="1">
    <location>
        <begin position="148"/>
        <end position="176"/>
    </location>
</feature>
<feature type="transmembrane region" description="Helical" evidence="1">
    <location>
        <begin position="46"/>
        <end position="66"/>
    </location>
</feature>
<evidence type="ECO:0000313" key="4">
    <source>
        <dbReference type="Proteomes" id="UP001470230"/>
    </source>
</evidence>
<keyword evidence="4" id="KW-1185">Reference proteome</keyword>
<evidence type="ECO:0000313" key="2">
    <source>
        <dbReference type="EMBL" id="KAK8834936.1"/>
    </source>
</evidence>
<feature type="transmembrane region" description="Helical" evidence="1">
    <location>
        <begin position="242"/>
        <end position="263"/>
    </location>
</feature>
<protein>
    <recommendedName>
        <fullName evidence="5">PQ loop repeat family protein</fullName>
    </recommendedName>
</protein>
<keyword evidence="1" id="KW-1133">Transmembrane helix</keyword>
<sequence length="276" mass="31799">MFEHQPLSIIVKISFCIFPFVLSACFYIFIGFSITTRLNPQEVRNAIAITDCFFIYIIDCVMLFIYNKCMGSLSELFYGVDNLVLSILLILSYPVFFLFYLPFLMYMFLKYYLATPYDLWERVFGGGSGSLETLKCDRDTGAGVFGRYIYIGIPFFIFAVIYLAIFIALSPLWYFLFTPFGMMMYSICLAVSFNPFEVVVTTINDRVDTTYKWGLFINLFGIDLLAILSSGCYVGLVGPHFWAILLLVVSLLYFACFSVYSIYRLFCSDEPLFEHP</sequence>
<feature type="transmembrane region" description="Helical" evidence="1">
    <location>
        <begin position="215"/>
        <end position="236"/>
    </location>
</feature>
<gene>
    <name evidence="3" type="ORF">M9Y10_011415</name>
    <name evidence="2" type="ORF">M9Y10_020971</name>
</gene>
<dbReference type="EMBL" id="JAPFFF010000271">
    <property type="protein sequence ID" value="KAK8834936.1"/>
    <property type="molecule type" value="Genomic_DNA"/>
</dbReference>
<keyword evidence="1" id="KW-0472">Membrane</keyword>
<evidence type="ECO:0008006" key="5">
    <source>
        <dbReference type="Google" id="ProtNLM"/>
    </source>
</evidence>
<evidence type="ECO:0000313" key="3">
    <source>
        <dbReference type="EMBL" id="KAK8863725.1"/>
    </source>
</evidence>
<proteinExistence type="predicted"/>
<name>A0ABR2IJA8_9EUKA</name>
<reference evidence="3 4" key="1">
    <citation type="submission" date="2024-04" db="EMBL/GenBank/DDBJ databases">
        <title>Tritrichomonas musculus Genome.</title>
        <authorList>
            <person name="Alves-Ferreira E."/>
            <person name="Grigg M."/>
            <person name="Lorenzi H."/>
            <person name="Galac M."/>
        </authorList>
    </citation>
    <scope>NUCLEOTIDE SEQUENCE [LARGE SCALE GENOMIC DNA]</scope>
    <source>
        <strain evidence="3 4">EAF2021</strain>
    </source>
</reference>
<feature type="transmembrane region" description="Helical" evidence="1">
    <location>
        <begin position="86"/>
        <end position="109"/>
    </location>
</feature>
<comment type="caution">
    <text evidence="3">The sequence shown here is derived from an EMBL/GenBank/DDBJ whole genome shotgun (WGS) entry which is preliminary data.</text>
</comment>
<evidence type="ECO:0000256" key="1">
    <source>
        <dbReference type="SAM" id="Phobius"/>
    </source>
</evidence>